<keyword evidence="2 6" id="KW-0812">Transmembrane</keyword>
<dbReference type="GO" id="GO:0005783">
    <property type="term" value="C:endoplasmic reticulum"/>
    <property type="evidence" value="ECO:0007669"/>
    <property type="project" value="TreeGrafter"/>
</dbReference>
<accession>A0A158QXK4</accession>
<evidence type="ECO:0000256" key="4">
    <source>
        <dbReference type="ARBA" id="ARBA00023136"/>
    </source>
</evidence>
<organism evidence="9">
    <name type="scientific">Nippostrongylus brasiliensis</name>
    <name type="common">Rat hookworm</name>
    <dbReference type="NCBI Taxonomy" id="27835"/>
    <lineage>
        <taxon>Eukaryota</taxon>
        <taxon>Metazoa</taxon>
        <taxon>Ecdysozoa</taxon>
        <taxon>Nematoda</taxon>
        <taxon>Chromadorea</taxon>
        <taxon>Rhabditida</taxon>
        <taxon>Rhabditina</taxon>
        <taxon>Rhabditomorpha</taxon>
        <taxon>Strongyloidea</taxon>
        <taxon>Heligmosomidae</taxon>
        <taxon>Nippostrongylus</taxon>
    </lineage>
</organism>
<dbReference type="PANTHER" id="PTHR13285:SF22">
    <property type="entry name" value="PROTEIN-CYSTEINE N-PALMITOYLTRANSFERASE HHAT"/>
    <property type="match status" value="1"/>
</dbReference>
<dbReference type="InterPro" id="IPR004299">
    <property type="entry name" value="MBOAT_fam"/>
</dbReference>
<dbReference type="AlphaFoldDB" id="A0A158QXK4"/>
<dbReference type="InterPro" id="IPR051085">
    <property type="entry name" value="MB_O-acyltransferase"/>
</dbReference>
<evidence type="ECO:0000256" key="6">
    <source>
        <dbReference type="SAM" id="Phobius"/>
    </source>
</evidence>
<evidence type="ECO:0000256" key="3">
    <source>
        <dbReference type="ARBA" id="ARBA00022989"/>
    </source>
</evidence>
<dbReference type="GO" id="GO:0016020">
    <property type="term" value="C:membrane"/>
    <property type="evidence" value="ECO:0007669"/>
    <property type="project" value="UniProtKB-SubCell"/>
</dbReference>
<evidence type="ECO:0000313" key="8">
    <source>
        <dbReference type="Proteomes" id="UP000271162"/>
    </source>
</evidence>
<feature type="transmembrane region" description="Helical" evidence="6">
    <location>
        <begin position="210"/>
        <end position="231"/>
    </location>
</feature>
<dbReference type="GO" id="GO:0016409">
    <property type="term" value="F:palmitoyltransferase activity"/>
    <property type="evidence" value="ECO:0007669"/>
    <property type="project" value="TreeGrafter"/>
</dbReference>
<feature type="transmembrane region" description="Helical" evidence="6">
    <location>
        <begin position="291"/>
        <end position="312"/>
    </location>
</feature>
<evidence type="ECO:0000313" key="9">
    <source>
        <dbReference type="WBParaSite" id="NBR_0000701401-mRNA-1"/>
    </source>
</evidence>
<keyword evidence="3 6" id="KW-1133">Transmembrane helix</keyword>
<feature type="transmembrane region" description="Helical" evidence="6">
    <location>
        <begin position="174"/>
        <end position="190"/>
    </location>
</feature>
<dbReference type="STRING" id="27835.A0A158QXK4"/>
<feature type="transmembrane region" description="Helical" evidence="6">
    <location>
        <begin position="371"/>
        <end position="387"/>
    </location>
</feature>
<dbReference type="Proteomes" id="UP000271162">
    <property type="component" value="Unassembled WGS sequence"/>
</dbReference>
<evidence type="ECO:0000256" key="1">
    <source>
        <dbReference type="ARBA" id="ARBA00004141"/>
    </source>
</evidence>
<feature type="transmembrane region" description="Helical" evidence="6">
    <location>
        <begin position="251"/>
        <end position="271"/>
    </location>
</feature>
<feature type="transmembrane region" description="Helical" evidence="6">
    <location>
        <begin position="105"/>
        <end position="124"/>
    </location>
</feature>
<keyword evidence="4 6" id="KW-0472">Membrane</keyword>
<protein>
    <submittedName>
        <fullName evidence="9">Protein-cysteine N-palmitoyltransferase HHAT (inferred by orthology to a human protein)</fullName>
    </submittedName>
</protein>
<evidence type="ECO:0000313" key="7">
    <source>
        <dbReference type="EMBL" id="VDL70604.1"/>
    </source>
</evidence>
<dbReference type="WBParaSite" id="NBR_0000701401-mRNA-1">
    <property type="protein sequence ID" value="NBR_0000701401-mRNA-1"/>
    <property type="gene ID" value="NBR_0000701401"/>
</dbReference>
<feature type="transmembrane region" description="Helical" evidence="6">
    <location>
        <begin position="80"/>
        <end position="98"/>
    </location>
</feature>
<evidence type="ECO:0000256" key="5">
    <source>
        <dbReference type="ARBA" id="ARBA00038268"/>
    </source>
</evidence>
<sequence>MGGATARTERVTFHYPPLPEFKLYLAAVSSAIVYGFYCIYTVSRDYEWTMGDHGVLETLPLIGPVMKDVSSWEWANYSPFMWQYLTVFVGHTVVFNVGSKLLPEFWFTIFYTLVSIAACAYYFTPHLVAISLCQGAFTFGATHFYRHKSTIWISSLPLLYYMMHMSTMLSENPFFIFTFVSYSMLSYISYCMDTLKGPVRAEDNTVAKSFLRMLFYTFYQPYLFSLIVLYADFERQLAERKHRNRDWKGALFYAIRIAFWWVMIELALHFFYYEVILARVDYAATLPKDKFFALGLCLGIFFHLKYVVIFGIPTAFARFDNMDPQPGPICISRVMLFSKIWREFDRGLYQFFKQYIFVPICAPTFSLPRKVFGVIVSYSFVLLWHGFYHHNIVWIALNIAALFMEMTAKSLYAIESLRRWREKNISDVAFRRILGPLQVVPFAFGLYSNIYFLGGSETGASFVKRIFDEETIPLRWPGAFLLSLGVCYAQVSMEVERLTGEAERKNGKQKLGKKSE</sequence>
<feature type="transmembrane region" description="Helical" evidence="6">
    <location>
        <begin position="21"/>
        <end position="42"/>
    </location>
</feature>
<comment type="subcellular location">
    <subcellularLocation>
        <location evidence="1">Membrane</location>
        <topology evidence="1">Multi-pass membrane protein</topology>
    </subcellularLocation>
</comment>
<dbReference type="OMA" id="IHYMSRD"/>
<dbReference type="PANTHER" id="PTHR13285">
    <property type="entry name" value="ACYLTRANSFERASE"/>
    <property type="match status" value="1"/>
</dbReference>
<reference evidence="7 8" key="2">
    <citation type="submission" date="2018-11" db="EMBL/GenBank/DDBJ databases">
        <authorList>
            <consortium name="Pathogen Informatics"/>
        </authorList>
    </citation>
    <scope>NUCLEOTIDE SEQUENCE [LARGE SCALE GENOMIC DNA]</scope>
</reference>
<feature type="transmembrane region" description="Helical" evidence="6">
    <location>
        <begin position="393"/>
        <end position="412"/>
    </location>
</feature>
<keyword evidence="8" id="KW-1185">Reference proteome</keyword>
<evidence type="ECO:0000256" key="2">
    <source>
        <dbReference type="ARBA" id="ARBA00022692"/>
    </source>
</evidence>
<name>A0A158QXK4_NIPBR</name>
<reference evidence="9" key="1">
    <citation type="submission" date="2016-04" db="UniProtKB">
        <authorList>
            <consortium name="WormBaseParasite"/>
        </authorList>
    </citation>
    <scope>IDENTIFICATION</scope>
</reference>
<comment type="similarity">
    <text evidence="5">Belongs to the membrane-bound acyltransferase family. HHAT subfamily.</text>
</comment>
<feature type="transmembrane region" description="Helical" evidence="6">
    <location>
        <begin position="433"/>
        <end position="454"/>
    </location>
</feature>
<dbReference type="Pfam" id="PF03062">
    <property type="entry name" value="MBOAT"/>
    <property type="match status" value="1"/>
</dbReference>
<dbReference type="EMBL" id="UYSL01019850">
    <property type="protein sequence ID" value="VDL70604.1"/>
    <property type="molecule type" value="Genomic_DNA"/>
</dbReference>
<proteinExistence type="inferred from homology"/>
<gene>
    <name evidence="7" type="ORF">NBR_LOCUS7015</name>
</gene>